<evidence type="ECO:0000259" key="2">
    <source>
        <dbReference type="Pfam" id="PF14363"/>
    </source>
</evidence>
<dbReference type="Proteomes" id="UP000230069">
    <property type="component" value="Unassembled WGS sequence"/>
</dbReference>
<gene>
    <name evidence="3" type="ORF">AQUCO_00200727v1</name>
</gene>
<proteinExistence type="predicted"/>
<dbReference type="InterPro" id="IPR025753">
    <property type="entry name" value="AAA_N_dom"/>
</dbReference>
<dbReference type="Pfam" id="PF14363">
    <property type="entry name" value="AAA_assoc"/>
    <property type="match status" value="1"/>
</dbReference>
<feature type="domain" description="AAA-type ATPase N-terminal" evidence="2">
    <location>
        <begin position="44"/>
        <end position="128"/>
    </location>
</feature>
<name>A0A2G5F4H3_AQUCA</name>
<keyword evidence="4" id="KW-1185">Reference proteome</keyword>
<dbReference type="AlphaFoldDB" id="A0A2G5F4H3"/>
<dbReference type="EMBL" id="KZ305019">
    <property type="protein sequence ID" value="PIA62911.1"/>
    <property type="molecule type" value="Genomic_DNA"/>
</dbReference>
<keyword evidence="1" id="KW-0472">Membrane</keyword>
<protein>
    <recommendedName>
        <fullName evidence="2">AAA-type ATPase N-terminal domain-containing protein</fullName>
    </recommendedName>
</protein>
<dbReference type="OrthoDB" id="1726621at2759"/>
<sequence length="186" mass="22177">MARKMIGRKIFIKFGSILKSIMFLYTMIQQFVPYAIQSKFEKFVHELIGQYVHTLLGYWNPNIQITFHEFVGEHMERSKAYTAIQSYLSKFSNQAKRLKADVGRNSTNVVLSMDDHEEVPDEYEGVKLFRGDEKRYYKLTFYRWNREVVINSYLKHVLEKGNAIAVQNRQRWLYTNNTSYNRLALH</sequence>
<dbReference type="PANTHER" id="PTHR23070">
    <property type="entry name" value="BCS1 AAA-TYPE ATPASE"/>
    <property type="match status" value="1"/>
</dbReference>
<organism evidence="3 4">
    <name type="scientific">Aquilegia coerulea</name>
    <name type="common">Rocky mountain columbine</name>
    <dbReference type="NCBI Taxonomy" id="218851"/>
    <lineage>
        <taxon>Eukaryota</taxon>
        <taxon>Viridiplantae</taxon>
        <taxon>Streptophyta</taxon>
        <taxon>Embryophyta</taxon>
        <taxon>Tracheophyta</taxon>
        <taxon>Spermatophyta</taxon>
        <taxon>Magnoliopsida</taxon>
        <taxon>Ranunculales</taxon>
        <taxon>Ranunculaceae</taxon>
        <taxon>Thalictroideae</taxon>
        <taxon>Aquilegia</taxon>
    </lineage>
</organism>
<evidence type="ECO:0000313" key="3">
    <source>
        <dbReference type="EMBL" id="PIA62911.1"/>
    </source>
</evidence>
<evidence type="ECO:0000313" key="4">
    <source>
        <dbReference type="Proteomes" id="UP000230069"/>
    </source>
</evidence>
<accession>A0A2G5F4H3</accession>
<keyword evidence="1" id="KW-1133">Transmembrane helix</keyword>
<dbReference type="InterPro" id="IPR050747">
    <property type="entry name" value="Mitochondrial_chaperone_BCS1"/>
</dbReference>
<dbReference type="STRING" id="218851.A0A2G5F4H3"/>
<keyword evidence="1" id="KW-0812">Transmembrane</keyword>
<reference evidence="3 4" key="1">
    <citation type="submission" date="2017-09" db="EMBL/GenBank/DDBJ databases">
        <title>WGS assembly of Aquilegia coerulea Goldsmith.</title>
        <authorList>
            <person name="Hodges S."/>
            <person name="Kramer E."/>
            <person name="Nordborg M."/>
            <person name="Tomkins J."/>
            <person name="Borevitz J."/>
            <person name="Derieg N."/>
            <person name="Yan J."/>
            <person name="Mihaltcheva S."/>
            <person name="Hayes R.D."/>
            <person name="Rokhsar D."/>
        </authorList>
    </citation>
    <scope>NUCLEOTIDE SEQUENCE [LARGE SCALE GENOMIC DNA]</scope>
    <source>
        <strain evidence="4">cv. Goldsmith</strain>
    </source>
</reference>
<dbReference type="InParanoid" id="A0A2G5F4H3"/>
<evidence type="ECO:0000256" key="1">
    <source>
        <dbReference type="SAM" id="Phobius"/>
    </source>
</evidence>
<feature type="transmembrane region" description="Helical" evidence="1">
    <location>
        <begin position="12"/>
        <end position="32"/>
    </location>
</feature>